<dbReference type="EMBL" id="CP000527">
    <property type="protein sequence ID" value="ABM27827.1"/>
    <property type="molecule type" value="Genomic_DNA"/>
</dbReference>
<evidence type="ECO:0000256" key="7">
    <source>
        <dbReference type="ARBA" id="ARBA00023136"/>
    </source>
</evidence>
<feature type="transmembrane region" description="Helical" evidence="8">
    <location>
        <begin position="155"/>
        <end position="172"/>
    </location>
</feature>
<feature type="transmembrane region" description="Helical" evidence="8">
    <location>
        <begin position="219"/>
        <end position="237"/>
    </location>
</feature>
<dbReference type="Pfam" id="PF00892">
    <property type="entry name" value="EamA"/>
    <property type="match status" value="1"/>
</dbReference>
<evidence type="ECO:0000256" key="5">
    <source>
        <dbReference type="ARBA" id="ARBA00022692"/>
    </source>
</evidence>
<dbReference type="PANTHER" id="PTHR22911">
    <property type="entry name" value="ACYL-MALONYL CONDENSING ENZYME-RELATED"/>
    <property type="match status" value="1"/>
</dbReference>
<evidence type="ECO:0000259" key="9">
    <source>
        <dbReference type="Pfam" id="PF00892"/>
    </source>
</evidence>
<dbReference type="KEGG" id="dvl:Dvul_0806"/>
<reference evidence="11" key="1">
    <citation type="journal article" date="2009" name="Environ. Microbiol.">
        <title>Contribution of mobile genetic elements to Desulfovibrio vulgaris genome plasticity.</title>
        <authorList>
            <person name="Walker C.B."/>
            <person name="Stolyar S."/>
            <person name="Chivian D."/>
            <person name="Pinel N."/>
            <person name="Gabster J.A."/>
            <person name="Dehal P.S."/>
            <person name="He Z."/>
            <person name="Yang Z.K."/>
            <person name="Yen H.C."/>
            <person name="Zhou J."/>
            <person name="Wall J.D."/>
            <person name="Hazen T.C."/>
            <person name="Arkin A.P."/>
            <person name="Stahl D.A."/>
        </authorList>
    </citation>
    <scope>NUCLEOTIDE SEQUENCE [LARGE SCALE GENOMIC DNA]</scope>
    <source>
        <strain evidence="11">DP4</strain>
    </source>
</reference>
<keyword evidence="7 8" id="KW-0472">Membrane</keyword>
<keyword evidence="6 8" id="KW-1133">Transmembrane helix</keyword>
<dbReference type="PANTHER" id="PTHR22911:SF137">
    <property type="entry name" value="SOLUTE CARRIER FAMILY 35 MEMBER G2-RELATED"/>
    <property type="match status" value="1"/>
</dbReference>
<protein>
    <submittedName>
        <fullName evidence="10">RarD protein, DMT superfamily transporter</fullName>
    </submittedName>
</protein>
<feature type="transmembrane region" description="Helical" evidence="8">
    <location>
        <begin position="179"/>
        <end position="199"/>
    </location>
</feature>
<evidence type="ECO:0000313" key="10">
    <source>
        <dbReference type="EMBL" id="ABM27827.1"/>
    </source>
</evidence>
<feature type="domain" description="EamA" evidence="9">
    <location>
        <begin position="13"/>
        <end position="149"/>
    </location>
</feature>
<name>A0A0H3A6T3_NITV4</name>
<feature type="transmembrane region" description="Helical" evidence="8">
    <location>
        <begin position="133"/>
        <end position="149"/>
    </location>
</feature>
<feature type="transmembrane region" description="Helical" evidence="8">
    <location>
        <begin position="14"/>
        <end position="32"/>
    </location>
</feature>
<keyword evidence="5 8" id="KW-0812">Transmembrane</keyword>
<dbReference type="GO" id="GO:0005886">
    <property type="term" value="C:plasma membrane"/>
    <property type="evidence" value="ECO:0007669"/>
    <property type="project" value="UniProtKB-SubCell"/>
</dbReference>
<comment type="subcellular location">
    <subcellularLocation>
        <location evidence="1">Cell membrane</location>
        <topology evidence="1">Multi-pass membrane protein</topology>
    </subcellularLocation>
</comment>
<evidence type="ECO:0000313" key="11">
    <source>
        <dbReference type="Proteomes" id="UP000009173"/>
    </source>
</evidence>
<dbReference type="InterPro" id="IPR037185">
    <property type="entry name" value="EmrE-like"/>
</dbReference>
<feature type="transmembrane region" description="Helical" evidence="8">
    <location>
        <begin position="249"/>
        <end position="267"/>
    </location>
</feature>
<feature type="transmembrane region" description="Helical" evidence="8">
    <location>
        <begin position="78"/>
        <end position="97"/>
    </location>
</feature>
<feature type="transmembrane region" description="Helical" evidence="8">
    <location>
        <begin position="48"/>
        <end position="66"/>
    </location>
</feature>
<proteinExistence type="inferred from homology"/>
<dbReference type="NCBIfam" id="TIGR00688">
    <property type="entry name" value="rarD"/>
    <property type="match status" value="1"/>
</dbReference>
<dbReference type="InterPro" id="IPR000620">
    <property type="entry name" value="EamA_dom"/>
</dbReference>
<evidence type="ECO:0000256" key="4">
    <source>
        <dbReference type="ARBA" id="ARBA00022475"/>
    </source>
</evidence>
<gene>
    <name evidence="10" type="ordered locus">Dvul_0806</name>
</gene>
<evidence type="ECO:0000256" key="3">
    <source>
        <dbReference type="ARBA" id="ARBA00022448"/>
    </source>
</evidence>
<dbReference type="SUPFAM" id="SSF103481">
    <property type="entry name" value="Multidrug resistance efflux transporter EmrE"/>
    <property type="match status" value="2"/>
</dbReference>
<evidence type="ECO:0000256" key="2">
    <source>
        <dbReference type="ARBA" id="ARBA00007362"/>
    </source>
</evidence>
<evidence type="ECO:0000256" key="6">
    <source>
        <dbReference type="ARBA" id="ARBA00022989"/>
    </source>
</evidence>
<dbReference type="InterPro" id="IPR004626">
    <property type="entry name" value="RarD"/>
</dbReference>
<dbReference type="Proteomes" id="UP000009173">
    <property type="component" value="Chromosome"/>
</dbReference>
<keyword evidence="4" id="KW-1003">Cell membrane</keyword>
<sequence length="300" mass="32940">MPSAPVTSDTSRKGLVAGLGAFALWGLLPLYWKQLLDVPPFEILCHRILWSFVFLLPVVVFSGRWAEVRAAVRDRGTLLRVACSGLLVGFNWYLYIWAVNTGHVLETSLGYYINPLMNVALGCVFLRERPSRLQVAAIALAAFGVLWMLAGYGRFPWVALTLAGSFSLYGFMRKTVKVASVPGLFIETSILAPFVAVWLVRLHLGGGGAFMHLAPTTDLLLMGAGVATSTPLIWFAFAARSLRLTTVGVLQYLAPTLAFMLGVFVFHEPLTPSHLVTFGCIWGALALYTIEGWRALHRKP</sequence>
<accession>A0A0H3A6T3</accession>
<comment type="similarity">
    <text evidence="2">Belongs to the EamA transporter family.</text>
</comment>
<organism evidence="10 11">
    <name type="scientific">Nitratidesulfovibrio vulgaris (strain DP4)</name>
    <name type="common">Desulfovibrio vulgaris</name>
    <dbReference type="NCBI Taxonomy" id="391774"/>
    <lineage>
        <taxon>Bacteria</taxon>
        <taxon>Pseudomonadati</taxon>
        <taxon>Thermodesulfobacteriota</taxon>
        <taxon>Desulfovibrionia</taxon>
        <taxon>Desulfovibrionales</taxon>
        <taxon>Desulfovibrionaceae</taxon>
        <taxon>Nitratidesulfovibrio</taxon>
    </lineage>
</organism>
<feature type="transmembrane region" description="Helical" evidence="8">
    <location>
        <begin position="273"/>
        <end position="290"/>
    </location>
</feature>
<dbReference type="HOGENOM" id="CLU_054508_1_0_7"/>
<evidence type="ECO:0000256" key="8">
    <source>
        <dbReference type="SAM" id="Phobius"/>
    </source>
</evidence>
<dbReference type="AlphaFoldDB" id="A0A0H3A6T3"/>
<keyword evidence="3" id="KW-0813">Transport</keyword>
<evidence type="ECO:0000256" key="1">
    <source>
        <dbReference type="ARBA" id="ARBA00004651"/>
    </source>
</evidence>
<dbReference type="RefSeq" id="WP_011791842.1">
    <property type="nucleotide sequence ID" value="NC_008751.1"/>
</dbReference>
<feature type="transmembrane region" description="Helical" evidence="8">
    <location>
        <begin position="109"/>
        <end position="126"/>
    </location>
</feature>